<dbReference type="CDD" id="cd07043">
    <property type="entry name" value="STAS_anti-anti-sigma_factors"/>
    <property type="match status" value="1"/>
</dbReference>
<dbReference type="InterPro" id="IPR002645">
    <property type="entry name" value="STAS_dom"/>
</dbReference>
<sequence length="111" mass="12392">MGAPITKRLCPNTNRLTITLPPELNFSTATKLMDCCREDQHHAGLVDLDMVDVEKIDSSGLGTLLIIREHFTIVPNLLNIINVKDHVKEVLLSAKFDRLFAIKEASGEVMH</sequence>
<organism evidence="2">
    <name type="scientific">Magnetococcus massalia (strain MO-1)</name>
    <dbReference type="NCBI Taxonomy" id="451514"/>
    <lineage>
        <taxon>Bacteria</taxon>
        <taxon>Pseudomonadati</taxon>
        <taxon>Pseudomonadota</taxon>
        <taxon>Magnetococcia</taxon>
        <taxon>Magnetococcales</taxon>
        <taxon>Magnetococcaceae</taxon>
        <taxon>Magnetococcus</taxon>
    </lineage>
</organism>
<dbReference type="InterPro" id="IPR036513">
    <property type="entry name" value="STAS_dom_sf"/>
</dbReference>
<gene>
    <name evidence="2" type="ORF">MAGMO_0204</name>
</gene>
<protein>
    <recommendedName>
        <fullName evidence="1">STAS domain-containing protein</fullName>
    </recommendedName>
</protein>
<dbReference type="EMBL" id="LO017727">
    <property type="protein sequence ID" value="CRH04418.1"/>
    <property type="molecule type" value="Genomic_DNA"/>
</dbReference>
<name>A0A1S7LD05_MAGMO</name>
<dbReference type="AlphaFoldDB" id="A0A1S7LD05"/>
<dbReference type="Gene3D" id="3.30.750.24">
    <property type="entry name" value="STAS domain"/>
    <property type="match status" value="1"/>
</dbReference>
<accession>A0A1S7LD05</accession>
<proteinExistence type="predicted"/>
<dbReference type="Pfam" id="PF01740">
    <property type="entry name" value="STAS"/>
    <property type="match status" value="1"/>
</dbReference>
<reference evidence="2" key="1">
    <citation type="submission" date="2015-04" db="EMBL/GenBank/DDBJ databases">
        <authorList>
            <person name="Syromyatnikov M.Y."/>
            <person name="Popov V.N."/>
        </authorList>
    </citation>
    <scope>NUCLEOTIDE SEQUENCE</scope>
    <source>
        <strain evidence="2">MO-1</strain>
    </source>
</reference>
<evidence type="ECO:0000313" key="2">
    <source>
        <dbReference type="EMBL" id="CRH04418.1"/>
    </source>
</evidence>
<feature type="domain" description="STAS" evidence="1">
    <location>
        <begin position="16"/>
        <end position="111"/>
    </location>
</feature>
<evidence type="ECO:0000259" key="1">
    <source>
        <dbReference type="PROSITE" id="PS50801"/>
    </source>
</evidence>
<dbReference type="SUPFAM" id="SSF52091">
    <property type="entry name" value="SpoIIaa-like"/>
    <property type="match status" value="1"/>
</dbReference>
<dbReference type="PROSITE" id="PS50801">
    <property type="entry name" value="STAS"/>
    <property type="match status" value="1"/>
</dbReference>